<accession>A0ABW6APT9</accession>
<organism evidence="1 2">
    <name type="scientific">Spirosoma flavum</name>
    <dbReference type="NCBI Taxonomy" id="2048557"/>
    <lineage>
        <taxon>Bacteria</taxon>
        <taxon>Pseudomonadati</taxon>
        <taxon>Bacteroidota</taxon>
        <taxon>Cytophagia</taxon>
        <taxon>Cytophagales</taxon>
        <taxon>Cytophagaceae</taxon>
        <taxon>Spirosoma</taxon>
    </lineage>
</organism>
<sequence>MIDPFTTYFPPIAAPYCRQLWQHYNFNFRVVKPRRTRLGDFRALPHAQTQITVNANLNPYAFLITYVHEVAHADVNRQYKKRVQPHGNAWQTAFQRLMQPLLTEAVFPETILKPLQRYMAKPAATTYANPALMIALRQLDVVVTDAVEENKVLLCNVPEGKAFLFAKKTYIRGTLRRTRVVCKEVSSGRSYAILAHAWVEINGQ</sequence>
<gene>
    <name evidence="1" type="ORF">ACFS25_19940</name>
</gene>
<dbReference type="RefSeq" id="WP_381504480.1">
    <property type="nucleotide sequence ID" value="NZ_JBHUOM010000019.1"/>
</dbReference>
<protein>
    <submittedName>
        <fullName evidence="1">SprT domain-containing protein</fullName>
    </submittedName>
</protein>
<name>A0ABW6APT9_9BACT</name>
<proteinExistence type="predicted"/>
<dbReference type="Proteomes" id="UP001597512">
    <property type="component" value="Unassembled WGS sequence"/>
</dbReference>
<evidence type="ECO:0000313" key="2">
    <source>
        <dbReference type="Proteomes" id="UP001597512"/>
    </source>
</evidence>
<reference evidence="2" key="1">
    <citation type="journal article" date="2019" name="Int. J. Syst. Evol. Microbiol.">
        <title>The Global Catalogue of Microorganisms (GCM) 10K type strain sequencing project: providing services to taxonomists for standard genome sequencing and annotation.</title>
        <authorList>
            <consortium name="The Broad Institute Genomics Platform"/>
            <consortium name="The Broad Institute Genome Sequencing Center for Infectious Disease"/>
            <person name="Wu L."/>
            <person name="Ma J."/>
        </authorList>
    </citation>
    <scope>NUCLEOTIDE SEQUENCE [LARGE SCALE GENOMIC DNA]</scope>
    <source>
        <strain evidence="2">KCTC 52490</strain>
    </source>
</reference>
<evidence type="ECO:0000313" key="1">
    <source>
        <dbReference type="EMBL" id="MFD2936064.1"/>
    </source>
</evidence>
<dbReference type="EMBL" id="JBHUOM010000019">
    <property type="protein sequence ID" value="MFD2936064.1"/>
    <property type="molecule type" value="Genomic_DNA"/>
</dbReference>
<comment type="caution">
    <text evidence="1">The sequence shown here is derived from an EMBL/GenBank/DDBJ whole genome shotgun (WGS) entry which is preliminary data.</text>
</comment>
<keyword evidence="2" id="KW-1185">Reference proteome</keyword>